<accession>A0ACC7NBW0</accession>
<keyword evidence="2" id="KW-1185">Reference proteome</keyword>
<name>A0ACC7NBW0_9BURK</name>
<comment type="caution">
    <text evidence="1">The sequence shown here is derived from an EMBL/GenBank/DDBJ whole genome shotgun (WGS) entry which is preliminary data.</text>
</comment>
<evidence type="ECO:0000313" key="2">
    <source>
        <dbReference type="Proteomes" id="UP001629235"/>
    </source>
</evidence>
<reference evidence="1 2" key="1">
    <citation type="journal article" date="2024" name="Chem. Sci.">
        <title>Discovery of megapolipeptins by genome mining of a Burkholderiales bacteria collection.</title>
        <authorList>
            <person name="Paulo B.S."/>
            <person name="Recchia M.J.J."/>
            <person name="Lee S."/>
            <person name="Fergusson C.H."/>
            <person name="Romanowski S.B."/>
            <person name="Hernandez A."/>
            <person name="Krull N."/>
            <person name="Liu D.Y."/>
            <person name="Cavanagh H."/>
            <person name="Bos A."/>
            <person name="Gray C.A."/>
            <person name="Murphy B.T."/>
            <person name="Linington R.G."/>
            <person name="Eustaquio A.S."/>
        </authorList>
    </citation>
    <scope>NUCLEOTIDE SEQUENCE [LARGE SCALE GENOMIC DNA]</scope>
    <source>
        <strain evidence="1 2">RL18-126-BIB-B</strain>
    </source>
</reference>
<proteinExistence type="predicted"/>
<dbReference type="EMBL" id="JAQQDW010000023">
    <property type="protein sequence ID" value="MFM0104513.1"/>
    <property type="molecule type" value="Genomic_DNA"/>
</dbReference>
<sequence>MAFSNPLASEAIMQCGYHGWIIDATPDFGFGKFFAHARLVRATTDDDVDGEMHIERNLSWFDTEEEAIEVAQQWAFAWIGKRDGDLAARQFVTPTIQSDISAGVSAG</sequence>
<gene>
    <name evidence="1" type="ORF">PQR01_13735</name>
</gene>
<organism evidence="1 2">
    <name type="scientific">Paraburkholderia rhynchosiae</name>
    <dbReference type="NCBI Taxonomy" id="487049"/>
    <lineage>
        <taxon>Bacteria</taxon>
        <taxon>Pseudomonadati</taxon>
        <taxon>Pseudomonadota</taxon>
        <taxon>Betaproteobacteria</taxon>
        <taxon>Burkholderiales</taxon>
        <taxon>Burkholderiaceae</taxon>
        <taxon>Paraburkholderia</taxon>
    </lineage>
</organism>
<protein>
    <submittedName>
        <fullName evidence="1">Uncharacterized protein</fullName>
    </submittedName>
</protein>
<evidence type="ECO:0000313" key="1">
    <source>
        <dbReference type="EMBL" id="MFM0104513.1"/>
    </source>
</evidence>
<dbReference type="Proteomes" id="UP001629235">
    <property type="component" value="Unassembled WGS sequence"/>
</dbReference>